<reference evidence="2" key="1">
    <citation type="submission" date="2011-07" db="EMBL/GenBank/DDBJ databases">
        <authorList>
            <consortium name="Caenorhabditis brenneri Sequencing and Analysis Consortium"/>
            <person name="Wilson R.K."/>
        </authorList>
    </citation>
    <scope>NUCLEOTIDE SEQUENCE [LARGE SCALE GENOMIC DNA]</scope>
    <source>
        <strain evidence="2">PB2801</strain>
    </source>
</reference>
<gene>
    <name evidence="1" type="ORF">CAEBREN_13897</name>
</gene>
<accession>G0N1L9</accession>
<dbReference type="HOGENOM" id="CLU_2998403_0_0_1"/>
<name>G0N1L9_CAEBE</name>
<dbReference type="Proteomes" id="UP000008068">
    <property type="component" value="Unassembled WGS sequence"/>
</dbReference>
<organism evidence="2">
    <name type="scientific">Caenorhabditis brenneri</name>
    <name type="common">Nematode worm</name>
    <dbReference type="NCBI Taxonomy" id="135651"/>
    <lineage>
        <taxon>Eukaryota</taxon>
        <taxon>Metazoa</taxon>
        <taxon>Ecdysozoa</taxon>
        <taxon>Nematoda</taxon>
        <taxon>Chromadorea</taxon>
        <taxon>Rhabditida</taxon>
        <taxon>Rhabditina</taxon>
        <taxon>Rhabditomorpha</taxon>
        <taxon>Rhabditoidea</taxon>
        <taxon>Rhabditidae</taxon>
        <taxon>Peloderinae</taxon>
        <taxon>Caenorhabditis</taxon>
    </lineage>
</organism>
<proteinExistence type="predicted"/>
<evidence type="ECO:0000313" key="1">
    <source>
        <dbReference type="EMBL" id="EGT50080.1"/>
    </source>
</evidence>
<dbReference type="AlphaFoldDB" id="G0N1L9"/>
<evidence type="ECO:0000313" key="2">
    <source>
        <dbReference type="Proteomes" id="UP000008068"/>
    </source>
</evidence>
<protein>
    <submittedName>
        <fullName evidence="1">Uncharacterized protein</fullName>
    </submittedName>
</protein>
<keyword evidence="2" id="KW-1185">Reference proteome</keyword>
<dbReference type="EMBL" id="GL379827">
    <property type="protein sequence ID" value="EGT50080.1"/>
    <property type="molecule type" value="Genomic_DNA"/>
</dbReference>
<dbReference type="InParanoid" id="G0N1L9"/>
<sequence>MQLFSVNIGFLHSGYFSVNKFCRINLFFIICLSVLQDIKIFGAIEFSAELIKFVRRA</sequence>